<evidence type="ECO:0000256" key="3">
    <source>
        <dbReference type="ARBA" id="ARBA00022692"/>
    </source>
</evidence>
<dbReference type="InterPro" id="IPR037294">
    <property type="entry name" value="ABC_BtuC-like"/>
</dbReference>
<evidence type="ECO:0000256" key="2">
    <source>
        <dbReference type="ARBA" id="ARBA00008034"/>
    </source>
</evidence>
<dbReference type="Pfam" id="PF00950">
    <property type="entry name" value="ABC-3"/>
    <property type="match status" value="1"/>
</dbReference>
<keyword evidence="6" id="KW-0813">Transport</keyword>
<feature type="transmembrane region" description="Helical" evidence="8">
    <location>
        <begin position="150"/>
        <end position="171"/>
    </location>
</feature>
<feature type="transmembrane region" description="Helical" evidence="8">
    <location>
        <begin position="28"/>
        <end position="52"/>
    </location>
</feature>
<accession>A0A496PMX8</accession>
<comment type="similarity">
    <text evidence="2 6">Belongs to the ABC-3 integral membrane protein family.</text>
</comment>
<keyword evidence="3 6" id="KW-0812">Transmembrane</keyword>
<evidence type="ECO:0000256" key="7">
    <source>
        <dbReference type="SAM" id="MobiDB-lite"/>
    </source>
</evidence>
<evidence type="ECO:0000256" key="4">
    <source>
        <dbReference type="ARBA" id="ARBA00022989"/>
    </source>
</evidence>
<comment type="subcellular location">
    <subcellularLocation>
        <location evidence="6">Cell membrane</location>
        <topology evidence="6">Multi-pass membrane protein</topology>
    </subcellularLocation>
    <subcellularLocation>
        <location evidence="1">Membrane</location>
        <topology evidence="1">Multi-pass membrane protein</topology>
    </subcellularLocation>
</comment>
<dbReference type="GO" id="GO:0055085">
    <property type="term" value="P:transmembrane transport"/>
    <property type="evidence" value="ECO:0007669"/>
    <property type="project" value="InterPro"/>
</dbReference>
<gene>
    <name evidence="9" type="ORF">DWQ67_03015</name>
</gene>
<keyword evidence="5 8" id="KW-0472">Membrane</keyword>
<protein>
    <submittedName>
        <fullName evidence="9">Metal ABC transporter permease</fullName>
    </submittedName>
</protein>
<evidence type="ECO:0000256" key="8">
    <source>
        <dbReference type="SAM" id="Phobius"/>
    </source>
</evidence>
<dbReference type="AlphaFoldDB" id="A0A496PMX8"/>
<dbReference type="PANTHER" id="PTHR30477">
    <property type="entry name" value="ABC-TRANSPORTER METAL-BINDING PROTEIN"/>
    <property type="match status" value="1"/>
</dbReference>
<feature type="transmembrane region" description="Helical" evidence="8">
    <location>
        <begin position="236"/>
        <end position="256"/>
    </location>
</feature>
<sequence length="318" mass="31853">MNAVNAVIGTDLWGRVFSFQDYGELLGLLWPSLGAGAVLGVVGGVIGVVVMARDMGFAVHGISELSFAGASAALLLGFDVVTGSVVGSILAALVLGLLGSGARERNAITGVLMPFGLGLGILFLSLYEGRSANKFGLLTGQIVAVDGDKVVTMVAGAIVVLTGLAIIWRPLMFSSTDPWVAVARGVPQRTLSVVFVVLLGLAVAMAIQIVGALLVLSLLITPAAAALHLTSRPGKAVLLSVVFAVVSVVGGIMLALAGSLPVSPYVTTLSFAIWLVARAVGGRRERRGSGGGRVSGGRGAGSTAPGAVSAGLSQAASG</sequence>
<dbReference type="Gene3D" id="1.10.3470.10">
    <property type="entry name" value="ABC transporter involved in vitamin B12 uptake, BtuC"/>
    <property type="match status" value="1"/>
</dbReference>
<feature type="transmembrane region" description="Helical" evidence="8">
    <location>
        <begin position="73"/>
        <end position="95"/>
    </location>
</feature>
<dbReference type="Proteomes" id="UP000273119">
    <property type="component" value="Unassembled WGS sequence"/>
</dbReference>
<feature type="transmembrane region" description="Helical" evidence="8">
    <location>
        <begin position="262"/>
        <end position="280"/>
    </location>
</feature>
<evidence type="ECO:0000256" key="6">
    <source>
        <dbReference type="RuleBase" id="RU003943"/>
    </source>
</evidence>
<evidence type="ECO:0000256" key="5">
    <source>
        <dbReference type="ARBA" id="ARBA00023136"/>
    </source>
</evidence>
<dbReference type="RefSeq" id="WP_121484079.1">
    <property type="nucleotide sequence ID" value="NZ_QQXL01000001.1"/>
</dbReference>
<name>A0A496PMX8_9MICC</name>
<dbReference type="SUPFAM" id="SSF81345">
    <property type="entry name" value="ABC transporter involved in vitamin B12 uptake, BtuC"/>
    <property type="match status" value="1"/>
</dbReference>
<evidence type="ECO:0000256" key="1">
    <source>
        <dbReference type="ARBA" id="ARBA00004141"/>
    </source>
</evidence>
<organism evidence="9 10">
    <name type="scientific">Galactobacter caseinivorans</name>
    <dbReference type="NCBI Taxonomy" id="2676123"/>
    <lineage>
        <taxon>Bacteria</taxon>
        <taxon>Bacillati</taxon>
        <taxon>Actinomycetota</taxon>
        <taxon>Actinomycetes</taxon>
        <taxon>Micrococcales</taxon>
        <taxon>Micrococcaceae</taxon>
        <taxon>Galactobacter</taxon>
    </lineage>
</organism>
<dbReference type="InterPro" id="IPR001626">
    <property type="entry name" value="ABC_TroCD"/>
</dbReference>
<feature type="compositionally biased region" description="Gly residues" evidence="7">
    <location>
        <begin position="289"/>
        <end position="300"/>
    </location>
</feature>
<keyword evidence="4 8" id="KW-1133">Transmembrane helix</keyword>
<feature type="transmembrane region" description="Helical" evidence="8">
    <location>
        <begin position="191"/>
        <end position="224"/>
    </location>
</feature>
<evidence type="ECO:0000313" key="10">
    <source>
        <dbReference type="Proteomes" id="UP000273119"/>
    </source>
</evidence>
<evidence type="ECO:0000313" key="9">
    <source>
        <dbReference type="EMBL" id="RKW71816.1"/>
    </source>
</evidence>
<dbReference type="PANTHER" id="PTHR30477:SF0">
    <property type="entry name" value="METAL TRANSPORT SYSTEM MEMBRANE PROTEIN TM_0125-RELATED"/>
    <property type="match status" value="1"/>
</dbReference>
<comment type="caution">
    <text evidence="9">The sequence shown here is derived from an EMBL/GenBank/DDBJ whole genome shotgun (WGS) entry which is preliminary data.</text>
</comment>
<feature type="transmembrane region" description="Helical" evidence="8">
    <location>
        <begin position="107"/>
        <end position="129"/>
    </location>
</feature>
<reference evidence="9 10" key="1">
    <citation type="submission" date="2018-07" db="EMBL/GenBank/DDBJ databases">
        <title>Arthrobacter sp. nov., isolated from raw cow's milk with high bacterial count.</title>
        <authorList>
            <person name="Hahne J."/>
            <person name="Isele D."/>
            <person name="Lipski A."/>
        </authorList>
    </citation>
    <scope>NUCLEOTIDE SEQUENCE [LARGE SCALE GENOMIC DNA]</scope>
    <source>
        <strain evidence="9 10">JZ R-183</strain>
    </source>
</reference>
<feature type="region of interest" description="Disordered" evidence="7">
    <location>
        <begin position="284"/>
        <end position="318"/>
    </location>
</feature>
<dbReference type="EMBL" id="QQXL01000001">
    <property type="protein sequence ID" value="RKW71816.1"/>
    <property type="molecule type" value="Genomic_DNA"/>
</dbReference>
<proteinExistence type="inferred from homology"/>
<dbReference type="GO" id="GO:0043190">
    <property type="term" value="C:ATP-binding cassette (ABC) transporter complex"/>
    <property type="evidence" value="ECO:0007669"/>
    <property type="project" value="InterPro"/>
</dbReference>
<keyword evidence="10" id="KW-1185">Reference proteome</keyword>